<evidence type="ECO:0000313" key="7">
    <source>
        <dbReference type="Proteomes" id="UP000192743"/>
    </source>
</evidence>
<name>A0A9W3XBY8_BACTU</name>
<dbReference type="Proteomes" id="UP000192743">
    <property type="component" value="Plasmid p174778"/>
</dbReference>
<dbReference type="InterPro" id="IPR036162">
    <property type="entry name" value="Resolvase-like_N_sf"/>
</dbReference>
<evidence type="ECO:0000259" key="5">
    <source>
        <dbReference type="PROSITE" id="PS51736"/>
    </source>
</evidence>
<evidence type="ECO:0000256" key="1">
    <source>
        <dbReference type="ARBA" id="ARBA00022908"/>
    </source>
</evidence>
<evidence type="ECO:0000256" key="3">
    <source>
        <dbReference type="ARBA" id="ARBA00023172"/>
    </source>
</evidence>
<dbReference type="AlphaFoldDB" id="A0A9W3XBY8"/>
<keyword evidence="2" id="KW-0238">DNA-binding</keyword>
<dbReference type="PROSITE" id="PS00397">
    <property type="entry name" value="RECOMBINASES_1"/>
    <property type="match status" value="1"/>
</dbReference>
<dbReference type="InterPro" id="IPR006118">
    <property type="entry name" value="Recombinase_CS"/>
</dbReference>
<dbReference type="PROSITE" id="PS51736">
    <property type="entry name" value="RECOMBINASES_3"/>
    <property type="match status" value="1"/>
</dbReference>
<dbReference type="Gene3D" id="3.40.50.1390">
    <property type="entry name" value="Resolvase, N-terminal catalytic domain"/>
    <property type="match status" value="1"/>
</dbReference>
<feature type="active site" description="O-(5'-phospho-DNA)-serine intermediate" evidence="4">
    <location>
        <position position="11"/>
    </location>
</feature>
<evidence type="ECO:0000256" key="2">
    <source>
        <dbReference type="ARBA" id="ARBA00023125"/>
    </source>
</evidence>
<geneLocation type="plasmid" evidence="6 7">
    <name>p174778</name>
</geneLocation>
<dbReference type="GO" id="GO:0015074">
    <property type="term" value="P:DNA integration"/>
    <property type="evidence" value="ECO:0007669"/>
    <property type="project" value="UniProtKB-KW"/>
</dbReference>
<sequence length="44" mass="5254">MANIYGYIRVSTKNQNEQRQLHKMMEQGVEEILIVHNINCSEKY</sequence>
<proteinExistence type="predicted"/>
<keyword evidence="1" id="KW-0229">DNA integration</keyword>
<dbReference type="InterPro" id="IPR006119">
    <property type="entry name" value="Resolv_N"/>
</dbReference>
<gene>
    <name evidence="6" type="ORF">BTI247_60000</name>
</gene>
<keyword evidence="3" id="KW-0233">DNA recombination</keyword>
<dbReference type="GO" id="GO:0000150">
    <property type="term" value="F:DNA strand exchange activity"/>
    <property type="evidence" value="ECO:0007669"/>
    <property type="project" value="InterPro"/>
</dbReference>
<evidence type="ECO:0000313" key="6">
    <source>
        <dbReference type="EMBL" id="AOM14330.1"/>
    </source>
</evidence>
<organism evidence="6 7">
    <name type="scientific">Bacillus thuringiensis Bt18247</name>
    <dbReference type="NCBI Taxonomy" id="1423143"/>
    <lineage>
        <taxon>Bacteria</taxon>
        <taxon>Bacillati</taxon>
        <taxon>Bacillota</taxon>
        <taxon>Bacilli</taxon>
        <taxon>Bacillales</taxon>
        <taxon>Bacillaceae</taxon>
        <taxon>Bacillus</taxon>
        <taxon>Bacillus cereus group</taxon>
    </lineage>
</organism>
<dbReference type="SUPFAM" id="SSF53041">
    <property type="entry name" value="Resolvase-like"/>
    <property type="match status" value="1"/>
</dbReference>
<dbReference type="GO" id="GO:0003677">
    <property type="term" value="F:DNA binding"/>
    <property type="evidence" value="ECO:0007669"/>
    <property type="project" value="UniProtKB-KW"/>
</dbReference>
<feature type="domain" description="Resolvase/invertase-type recombinase catalytic" evidence="5">
    <location>
        <begin position="3"/>
        <end position="44"/>
    </location>
</feature>
<dbReference type="EMBL" id="CP015251">
    <property type="protein sequence ID" value="AOM14330.1"/>
    <property type="molecule type" value="Genomic_DNA"/>
</dbReference>
<protein>
    <recommendedName>
        <fullName evidence="5">Resolvase/invertase-type recombinase catalytic domain-containing protein</fullName>
    </recommendedName>
</protein>
<accession>A0A9W3XBY8</accession>
<reference evidence="6 7" key="1">
    <citation type="submission" date="2016-02" db="EMBL/GenBank/DDBJ databases">
        <title>Comparative analysis of three nematocidal Bacillus thuringiensis strains.</title>
        <authorList>
            <person name="Hollensteiner J."/>
            <person name="Kloesener M."/>
            <person name="Bunk B."/>
            <person name="Sproeer C."/>
            <person name="Rosenstiel P."/>
            <person name="Schulte-Iserlohe R."/>
            <person name="Schulenburg H."/>
            <person name="Liesegang H."/>
        </authorList>
    </citation>
    <scope>NUCLEOTIDE SEQUENCE [LARGE SCALE GENOMIC DNA]</scope>
    <source>
        <strain evidence="6 7">Bt18247</strain>
        <plasmid evidence="6 7">p174778</plasmid>
    </source>
</reference>
<keyword evidence="6" id="KW-0614">Plasmid</keyword>
<evidence type="ECO:0000256" key="4">
    <source>
        <dbReference type="PROSITE-ProRule" id="PRU10137"/>
    </source>
</evidence>